<feature type="compositionally biased region" description="Low complexity" evidence="1">
    <location>
        <begin position="36"/>
        <end position="48"/>
    </location>
</feature>
<protein>
    <submittedName>
        <fullName evidence="2">Uncharacterized protein</fullName>
    </submittedName>
</protein>
<reference evidence="2" key="2">
    <citation type="journal article" date="2015" name="Data Brief">
        <title>Shoot transcriptome of the giant reed, Arundo donax.</title>
        <authorList>
            <person name="Barrero R.A."/>
            <person name="Guerrero F.D."/>
            <person name="Moolhuijzen P."/>
            <person name="Goolsby J.A."/>
            <person name="Tidwell J."/>
            <person name="Bellgard S.E."/>
            <person name="Bellgard M.I."/>
        </authorList>
    </citation>
    <scope>NUCLEOTIDE SEQUENCE</scope>
    <source>
        <tissue evidence="2">Shoot tissue taken approximately 20 cm above the soil surface</tissue>
    </source>
</reference>
<feature type="compositionally biased region" description="Basic residues" evidence="1">
    <location>
        <begin position="51"/>
        <end position="61"/>
    </location>
</feature>
<feature type="compositionally biased region" description="Low complexity" evidence="1">
    <location>
        <begin position="80"/>
        <end position="95"/>
    </location>
</feature>
<dbReference type="EMBL" id="GBRH01215940">
    <property type="protein sequence ID" value="JAD81955.1"/>
    <property type="molecule type" value="Transcribed_RNA"/>
</dbReference>
<reference evidence="2" key="1">
    <citation type="submission" date="2014-09" db="EMBL/GenBank/DDBJ databases">
        <authorList>
            <person name="Magalhaes I.L.F."/>
            <person name="Oliveira U."/>
            <person name="Santos F.R."/>
            <person name="Vidigal T.H.D.A."/>
            <person name="Brescovit A.D."/>
            <person name="Santos A.J."/>
        </authorList>
    </citation>
    <scope>NUCLEOTIDE SEQUENCE</scope>
    <source>
        <tissue evidence="2">Shoot tissue taken approximately 20 cm above the soil surface</tissue>
    </source>
</reference>
<proteinExistence type="predicted"/>
<feature type="compositionally biased region" description="Low complexity" evidence="1">
    <location>
        <begin position="62"/>
        <end position="71"/>
    </location>
</feature>
<evidence type="ECO:0000256" key="1">
    <source>
        <dbReference type="SAM" id="MobiDB-lite"/>
    </source>
</evidence>
<feature type="region of interest" description="Disordered" evidence="1">
    <location>
        <begin position="36"/>
        <end position="95"/>
    </location>
</feature>
<sequence length="95" mass="10517">MGTRLPLRWRRLPLGGTSPSGVRATCGGAARCGRCSTRTTVTASTTARHLAPSRRRPRRPPLRSLPTCRPSRSSHHAFQTISSTRTSPWSRRPTR</sequence>
<organism evidence="2">
    <name type="scientific">Arundo donax</name>
    <name type="common">Giant reed</name>
    <name type="synonym">Donax arundinaceus</name>
    <dbReference type="NCBI Taxonomy" id="35708"/>
    <lineage>
        <taxon>Eukaryota</taxon>
        <taxon>Viridiplantae</taxon>
        <taxon>Streptophyta</taxon>
        <taxon>Embryophyta</taxon>
        <taxon>Tracheophyta</taxon>
        <taxon>Spermatophyta</taxon>
        <taxon>Magnoliopsida</taxon>
        <taxon>Liliopsida</taxon>
        <taxon>Poales</taxon>
        <taxon>Poaceae</taxon>
        <taxon>PACMAD clade</taxon>
        <taxon>Arundinoideae</taxon>
        <taxon>Arundineae</taxon>
        <taxon>Arundo</taxon>
    </lineage>
</organism>
<accession>A0A0A9D8G4</accession>
<dbReference type="AlphaFoldDB" id="A0A0A9D8G4"/>
<evidence type="ECO:0000313" key="2">
    <source>
        <dbReference type="EMBL" id="JAD81955.1"/>
    </source>
</evidence>
<name>A0A0A9D8G4_ARUDO</name>